<protein>
    <submittedName>
        <fullName evidence="1">Uncharacterized protein</fullName>
    </submittedName>
</protein>
<keyword evidence="2" id="KW-1185">Reference proteome</keyword>
<sequence>MHLKNTLRNHQKNLTKYHPTYRAVRQINLIIYTASKLKSIIKVKLENAGVPEVDLPDNDSEFFNIMFCCRRPPKIPTSPAAYFTAVNNQSKDLDCQNSNSNDLEVETINSPAKTKPDNPELLTMTVFFAPESTHNRMVCVIGRLRKSTEENCISDVQSLFVLTFQWW</sequence>
<organism evidence="1 2">
    <name type="scientific">Caerostris darwini</name>
    <dbReference type="NCBI Taxonomy" id="1538125"/>
    <lineage>
        <taxon>Eukaryota</taxon>
        <taxon>Metazoa</taxon>
        <taxon>Ecdysozoa</taxon>
        <taxon>Arthropoda</taxon>
        <taxon>Chelicerata</taxon>
        <taxon>Arachnida</taxon>
        <taxon>Araneae</taxon>
        <taxon>Araneomorphae</taxon>
        <taxon>Entelegynae</taxon>
        <taxon>Araneoidea</taxon>
        <taxon>Araneidae</taxon>
        <taxon>Caerostris</taxon>
    </lineage>
</organism>
<evidence type="ECO:0000313" key="1">
    <source>
        <dbReference type="EMBL" id="GIY77326.1"/>
    </source>
</evidence>
<gene>
    <name evidence="1" type="ORF">CDAR_424901</name>
</gene>
<dbReference type="Proteomes" id="UP001054837">
    <property type="component" value="Unassembled WGS sequence"/>
</dbReference>
<accession>A0AAV4W5V1</accession>
<name>A0AAV4W5V1_9ARAC</name>
<reference evidence="1 2" key="1">
    <citation type="submission" date="2021-06" db="EMBL/GenBank/DDBJ databases">
        <title>Caerostris darwini draft genome.</title>
        <authorList>
            <person name="Kono N."/>
            <person name="Arakawa K."/>
        </authorList>
    </citation>
    <scope>NUCLEOTIDE SEQUENCE [LARGE SCALE GENOMIC DNA]</scope>
</reference>
<dbReference type="EMBL" id="BPLQ01014099">
    <property type="protein sequence ID" value="GIY77326.1"/>
    <property type="molecule type" value="Genomic_DNA"/>
</dbReference>
<evidence type="ECO:0000313" key="2">
    <source>
        <dbReference type="Proteomes" id="UP001054837"/>
    </source>
</evidence>
<dbReference type="AlphaFoldDB" id="A0AAV4W5V1"/>
<comment type="caution">
    <text evidence="1">The sequence shown here is derived from an EMBL/GenBank/DDBJ whole genome shotgun (WGS) entry which is preliminary data.</text>
</comment>
<proteinExistence type="predicted"/>